<dbReference type="SUPFAM" id="SSF52540">
    <property type="entry name" value="P-loop containing nucleoside triphosphate hydrolases"/>
    <property type="match status" value="1"/>
</dbReference>
<reference evidence="3" key="1">
    <citation type="submission" date="2023-07" db="EMBL/GenBank/DDBJ databases">
        <title>30 novel species of actinomycetes from the DSMZ collection.</title>
        <authorList>
            <person name="Nouioui I."/>
        </authorList>
    </citation>
    <scope>NUCLEOTIDE SEQUENCE [LARGE SCALE GENOMIC DNA]</scope>
    <source>
        <strain evidence="3">DSM 44743</strain>
    </source>
</reference>
<gene>
    <name evidence="2" type="ORF">RM479_20940</name>
</gene>
<evidence type="ECO:0000313" key="2">
    <source>
        <dbReference type="EMBL" id="MDT0330894.1"/>
    </source>
</evidence>
<keyword evidence="3" id="KW-1185">Reference proteome</keyword>
<dbReference type="PANTHER" id="PTHR30121:SF6">
    <property type="entry name" value="SLR6007 PROTEIN"/>
    <property type="match status" value="1"/>
</dbReference>
<organism evidence="2 3">
    <name type="scientific">Nocardiopsis lambiniae</name>
    <dbReference type="NCBI Taxonomy" id="3075539"/>
    <lineage>
        <taxon>Bacteria</taxon>
        <taxon>Bacillati</taxon>
        <taxon>Actinomycetota</taxon>
        <taxon>Actinomycetes</taxon>
        <taxon>Streptosporangiales</taxon>
        <taxon>Nocardiopsidaceae</taxon>
        <taxon>Nocardiopsis</taxon>
    </lineage>
</organism>
<dbReference type="Proteomes" id="UP001183390">
    <property type="component" value="Unassembled WGS sequence"/>
</dbReference>
<sequence>MLSAAAKRPPLAFAALHLPRPLEEKSVGTALERIVAEPGLSPVVLEARADAQGVRHLLGVRVSELGRVRRLLGDLFPGAVLVAPKAGEPVLRSPMTAAARLRLRPTGLPLRSDMAEVTTRALLSAFAVRLTGDEAVAVQVVLGPRRSPRLVPSTMDDPGVSWWHLLTKGTRPADAELRSRLKERLGQVGVAATIRLGATGGTPERRRHFVMSLLGALTTAQGPGVRLELVREAATRFNKAQSPRFWPLSLGVSELVGLLAWPLGEGELPGLPPLHPKPLRASPTAHTGSRVFAQSAAPGDERLLGIGAKDQTFHAVAYGPSGSGKTNALLHLILADVEAGRPVVVLDPKRQLIDDILARLPEHRVGDVVELNAADASPVGFNPLDVTGRDPDVVVDGILAVFQAVFADGWGPRTADIFSAGLRTLARASRPETPATLVDLLRLFTDAAFRRSYVGRLQGDVALAGFWAWYEDQSPASQAAAIAPPLNKLRQFLLRPALIQMLDQRADAFRLRDVFKSNKIVLVPLNEALIGPGTASLLGSLIIAEVWQATQERANETSTNQEHGVVYIDEAPRFLNLPVSLADALAVSRSLGVGWFLASQFRDQFPPSLKSAVDINARSKIQFATEHGDAQAAAKLAPSLTAEDFMALPRFHAYTNLVADGAPSGWALVKTLPPPPVLHDATAMRARVRANFAPPPVEEPAAEAPTPLESEQVADQTPPHEEHNGERIGRKRRRRGKR</sequence>
<protein>
    <submittedName>
        <fullName evidence="2">Type IV secretory system conjugative DNA transfer family protein</fullName>
    </submittedName>
</protein>
<dbReference type="EMBL" id="JAVREP010000016">
    <property type="protein sequence ID" value="MDT0330894.1"/>
    <property type="molecule type" value="Genomic_DNA"/>
</dbReference>
<dbReference type="RefSeq" id="WP_311513477.1">
    <property type="nucleotide sequence ID" value="NZ_JAVREP010000016.1"/>
</dbReference>
<name>A0ABU2MEA8_9ACTN</name>
<evidence type="ECO:0000313" key="3">
    <source>
        <dbReference type="Proteomes" id="UP001183390"/>
    </source>
</evidence>
<comment type="caution">
    <text evidence="2">The sequence shown here is derived from an EMBL/GenBank/DDBJ whole genome shotgun (WGS) entry which is preliminary data.</text>
</comment>
<feature type="compositionally biased region" description="Basic residues" evidence="1">
    <location>
        <begin position="729"/>
        <end position="738"/>
    </location>
</feature>
<feature type="compositionally biased region" description="Basic and acidic residues" evidence="1">
    <location>
        <begin position="718"/>
        <end position="728"/>
    </location>
</feature>
<proteinExistence type="predicted"/>
<dbReference type="Gene3D" id="3.40.50.300">
    <property type="entry name" value="P-loop containing nucleotide triphosphate hydrolases"/>
    <property type="match status" value="2"/>
</dbReference>
<dbReference type="InterPro" id="IPR003688">
    <property type="entry name" value="TraG/VirD4"/>
</dbReference>
<dbReference type="InterPro" id="IPR027417">
    <property type="entry name" value="P-loop_NTPase"/>
</dbReference>
<accession>A0ABU2MEA8</accession>
<feature type="region of interest" description="Disordered" evidence="1">
    <location>
        <begin position="693"/>
        <end position="738"/>
    </location>
</feature>
<dbReference type="InterPro" id="IPR051162">
    <property type="entry name" value="T4SS_component"/>
</dbReference>
<dbReference type="PANTHER" id="PTHR30121">
    <property type="entry name" value="UNCHARACTERIZED PROTEIN YJGR-RELATED"/>
    <property type="match status" value="1"/>
</dbReference>
<evidence type="ECO:0000256" key="1">
    <source>
        <dbReference type="SAM" id="MobiDB-lite"/>
    </source>
</evidence>
<feature type="compositionally biased region" description="Low complexity" evidence="1">
    <location>
        <begin position="702"/>
        <end position="711"/>
    </location>
</feature>
<dbReference type="Pfam" id="PF02534">
    <property type="entry name" value="T4SS-DNA_transf"/>
    <property type="match status" value="1"/>
</dbReference>